<dbReference type="Proteomes" id="UP001498398">
    <property type="component" value="Unassembled WGS sequence"/>
</dbReference>
<evidence type="ECO:0000256" key="1">
    <source>
        <dbReference type="SAM" id="MobiDB-lite"/>
    </source>
</evidence>
<accession>A0ABR1J0D4</accession>
<protein>
    <submittedName>
        <fullName evidence="2">Uncharacterized protein</fullName>
    </submittedName>
</protein>
<name>A0ABR1J0D4_9AGAR</name>
<evidence type="ECO:0000313" key="2">
    <source>
        <dbReference type="EMBL" id="KAK7446644.1"/>
    </source>
</evidence>
<proteinExistence type="predicted"/>
<reference evidence="2 3" key="1">
    <citation type="submission" date="2024-01" db="EMBL/GenBank/DDBJ databases">
        <title>A draft genome for the cacao thread blight pathogen Marasmiellus scandens.</title>
        <authorList>
            <person name="Baruah I.K."/>
            <person name="Leung J."/>
            <person name="Bukari Y."/>
            <person name="Amoako-Attah I."/>
            <person name="Meinhardt L.W."/>
            <person name="Bailey B.A."/>
            <person name="Cohen S.P."/>
        </authorList>
    </citation>
    <scope>NUCLEOTIDE SEQUENCE [LARGE SCALE GENOMIC DNA]</scope>
    <source>
        <strain evidence="2 3">GH-19</strain>
    </source>
</reference>
<organism evidence="2 3">
    <name type="scientific">Marasmiellus scandens</name>
    <dbReference type="NCBI Taxonomy" id="2682957"/>
    <lineage>
        <taxon>Eukaryota</taxon>
        <taxon>Fungi</taxon>
        <taxon>Dikarya</taxon>
        <taxon>Basidiomycota</taxon>
        <taxon>Agaricomycotina</taxon>
        <taxon>Agaricomycetes</taxon>
        <taxon>Agaricomycetidae</taxon>
        <taxon>Agaricales</taxon>
        <taxon>Marasmiineae</taxon>
        <taxon>Omphalotaceae</taxon>
        <taxon>Marasmiellus</taxon>
    </lineage>
</organism>
<gene>
    <name evidence="2" type="ORF">VKT23_014338</name>
</gene>
<feature type="region of interest" description="Disordered" evidence="1">
    <location>
        <begin position="24"/>
        <end position="51"/>
    </location>
</feature>
<comment type="caution">
    <text evidence="2">The sequence shown here is derived from an EMBL/GenBank/DDBJ whole genome shotgun (WGS) entry which is preliminary data.</text>
</comment>
<sequence>MHPYSKSSSRQHPSSYRRQVNLYHPYSPASPRSPRSGNVASGGSGILNDPPQTFSVMPMDVDIPRIHIAEFDLLRPDTSHTWMNQYELGEKWQMATIQDRNVDKILKLNKLQNALEATRDVMATFNDPPVQPEIVAQIEYFISAVKSEMSSSHSAALGVVDV</sequence>
<dbReference type="EMBL" id="JBANRG010000043">
    <property type="protein sequence ID" value="KAK7446644.1"/>
    <property type="molecule type" value="Genomic_DNA"/>
</dbReference>
<evidence type="ECO:0000313" key="3">
    <source>
        <dbReference type="Proteomes" id="UP001498398"/>
    </source>
</evidence>
<feature type="compositionally biased region" description="Low complexity" evidence="1">
    <location>
        <begin position="25"/>
        <end position="36"/>
    </location>
</feature>
<keyword evidence="3" id="KW-1185">Reference proteome</keyword>